<reference evidence="3 6" key="3">
    <citation type="submission" date="2016-10" db="EMBL/GenBank/DDBJ databases">
        <title>Genome sequence of Nocardia seriolae strain EM150506, isolated from Anguila japonica.</title>
        <authorList>
            <person name="Han H.-J."/>
        </authorList>
    </citation>
    <scope>NUCLEOTIDE SEQUENCE [LARGE SCALE GENOMIC DNA]</scope>
    <source>
        <strain evidence="3 6">EM150506</strain>
    </source>
</reference>
<dbReference type="InterPro" id="IPR011576">
    <property type="entry name" value="Pyridox_Oxase_N"/>
</dbReference>
<dbReference type="Gene3D" id="2.30.110.10">
    <property type="entry name" value="Electron Transport, Fmn-binding Protein, Chain A"/>
    <property type="match status" value="1"/>
</dbReference>
<organism evidence="4 5">
    <name type="scientific">Nocardia seriolae</name>
    <dbReference type="NCBI Taxonomy" id="37332"/>
    <lineage>
        <taxon>Bacteria</taxon>
        <taxon>Bacillati</taxon>
        <taxon>Actinomycetota</taxon>
        <taxon>Actinomycetes</taxon>
        <taxon>Mycobacteriales</taxon>
        <taxon>Nocardiaceae</taxon>
        <taxon>Nocardia</taxon>
    </lineage>
</organism>
<dbReference type="InterPro" id="IPR012349">
    <property type="entry name" value="Split_barrel_FMN-bd"/>
</dbReference>
<feature type="domain" description="Pyridoxamine 5'-phosphate oxidase N-terminal" evidence="2">
    <location>
        <begin position="48"/>
        <end position="162"/>
    </location>
</feature>
<evidence type="ECO:0000313" key="6">
    <source>
        <dbReference type="Proteomes" id="UP000180166"/>
    </source>
</evidence>
<evidence type="ECO:0000313" key="3">
    <source>
        <dbReference type="EMBL" id="APB00268.1"/>
    </source>
</evidence>
<keyword evidence="1" id="KW-0175">Coiled coil</keyword>
<dbReference type="KEGG" id="nsr:NS506_06232"/>
<dbReference type="OrthoDB" id="9786134at2"/>
<reference evidence="5" key="1">
    <citation type="submission" date="2015-07" db="EMBL/GenBank/DDBJ databases">
        <title>Nocardia seriolae U-1 whole genome shotgun sequence.</title>
        <authorList>
            <person name="Imajoh M."/>
            <person name="Fukumoto Y."/>
            <person name="Sukeda M."/>
            <person name="Yamane J."/>
            <person name="Yamasaki K."/>
            <person name="Shimizu M."/>
            <person name="Ohnishi K."/>
            <person name="Oshima S."/>
        </authorList>
    </citation>
    <scope>NUCLEOTIDE SEQUENCE [LARGE SCALE GENOMIC DNA]</scope>
    <source>
        <strain evidence="5">U-1</strain>
    </source>
</reference>
<gene>
    <name evidence="3" type="ORF">NS506_06232</name>
    <name evidence="4" type="ORF">NSK11_contig00022-0079</name>
</gene>
<keyword evidence="5" id="KW-1185">Reference proteome</keyword>
<evidence type="ECO:0000313" key="4">
    <source>
        <dbReference type="EMBL" id="GAP27735.1"/>
    </source>
</evidence>
<evidence type="ECO:0000259" key="2">
    <source>
        <dbReference type="Pfam" id="PF01243"/>
    </source>
</evidence>
<dbReference type="GeneID" id="93376721"/>
<dbReference type="RefSeq" id="WP_045436729.1">
    <property type="nucleotide sequence ID" value="NZ_AP017900.1"/>
</dbReference>
<dbReference type="EMBL" id="CP017839">
    <property type="protein sequence ID" value="APB00268.1"/>
    <property type="molecule type" value="Genomic_DNA"/>
</dbReference>
<evidence type="ECO:0000313" key="5">
    <source>
        <dbReference type="Proteomes" id="UP000037179"/>
    </source>
</evidence>
<dbReference type="AlphaFoldDB" id="A0A0B8N727"/>
<accession>A0A0B8N727</accession>
<dbReference type="PANTHER" id="PTHR42815">
    <property type="entry name" value="FAD-BINDING, PUTATIVE (AFU_ORTHOLOGUE AFUA_6G07600)-RELATED"/>
    <property type="match status" value="1"/>
</dbReference>
<feature type="coiled-coil region" evidence="1">
    <location>
        <begin position="191"/>
        <end position="225"/>
    </location>
</feature>
<reference evidence="4 5" key="2">
    <citation type="journal article" date="2016" name="Genome Announc.">
        <title>Draft Genome Sequence of Erythromycin- and Oxytetracycline-Sensitive Nocardia seriolae Strain U-1 (NBRC 110359).</title>
        <authorList>
            <person name="Imajoh M."/>
            <person name="Sukeda M."/>
            <person name="Shimizu M."/>
            <person name="Yamane J."/>
            <person name="Ohnishi K."/>
            <person name="Oshima S."/>
        </authorList>
    </citation>
    <scope>NUCLEOTIDE SEQUENCE [LARGE SCALE GENOMIC DNA]</scope>
    <source>
        <strain evidence="4 5">U-1</strain>
    </source>
</reference>
<sequence>MSNRYAQIAFSEASRERQKIAGSYRDYGAQLEHGRDEPQPLEPRDMGFIRAADSFFLGTATPDGWPYIQHRGGPNGFVQVLDDRTIAFADLSGNNQYVTVGNLTENDRVALFFIDYPTRERLKVYGRARMVERIDDPALVDRVASAYNGAIQKITERAILITVEAANWNCVKYIRPRFTKSRLDEAIALERRDAATEQQRLTAQIEDLRRENEALRAQLAGVGSASVKPDAGSRG</sequence>
<dbReference type="Proteomes" id="UP000037179">
    <property type="component" value="Unassembled WGS sequence"/>
</dbReference>
<evidence type="ECO:0000256" key="1">
    <source>
        <dbReference type="SAM" id="Coils"/>
    </source>
</evidence>
<dbReference type="Pfam" id="PF01243">
    <property type="entry name" value="PNPOx_N"/>
    <property type="match status" value="1"/>
</dbReference>
<name>A0A0B8N727_9NOCA</name>
<protein>
    <submittedName>
        <fullName evidence="4">Pyridoxamine 5-phosphate oxidase</fullName>
    </submittedName>
</protein>
<dbReference type="Proteomes" id="UP000180166">
    <property type="component" value="Chromosome"/>
</dbReference>
<dbReference type="SUPFAM" id="SSF50475">
    <property type="entry name" value="FMN-binding split barrel"/>
    <property type="match status" value="1"/>
</dbReference>
<proteinExistence type="predicted"/>
<dbReference type="EMBL" id="BBYQ01000022">
    <property type="protein sequence ID" value="GAP27735.1"/>
    <property type="molecule type" value="Genomic_DNA"/>
</dbReference>
<dbReference type="PANTHER" id="PTHR42815:SF2">
    <property type="entry name" value="FAD-BINDING, PUTATIVE (AFU_ORTHOLOGUE AFUA_6G07600)-RELATED"/>
    <property type="match status" value="1"/>
</dbReference>